<sequence>MEPFDPNSFMNQIKLKEAFFLMKQGEEADQDTVDRLISQILPKSDSGFTMILRIVGEKLQVLSNDFGLEELSPVGKMAFRGGSIQQFKLNRTLEGKEIQFILSPNQENSEIYLSVEINPPAAYKAKLKLDGDTIETLNNLQKEKMFDSPITMETSSEVVFLEENKEIGRFHLVLQESFS</sequence>
<dbReference type="Proteomes" id="UP000298058">
    <property type="component" value="Unassembled WGS sequence"/>
</dbReference>
<dbReference type="EMBL" id="RQHW01000047">
    <property type="protein sequence ID" value="TGN18165.1"/>
    <property type="molecule type" value="Genomic_DNA"/>
</dbReference>
<organism evidence="1 2">
    <name type="scientific">Leptospira idonii</name>
    <dbReference type="NCBI Taxonomy" id="1193500"/>
    <lineage>
        <taxon>Bacteria</taxon>
        <taxon>Pseudomonadati</taxon>
        <taxon>Spirochaetota</taxon>
        <taxon>Spirochaetia</taxon>
        <taxon>Leptospirales</taxon>
        <taxon>Leptospiraceae</taxon>
        <taxon>Leptospira</taxon>
    </lineage>
</organism>
<name>A0A4R9LXM1_9LEPT</name>
<protein>
    <submittedName>
        <fullName evidence="1">Uncharacterized protein</fullName>
    </submittedName>
</protein>
<dbReference type="AlphaFoldDB" id="A0A4R9LXM1"/>
<gene>
    <name evidence="1" type="ORF">EHS15_12170</name>
</gene>
<evidence type="ECO:0000313" key="1">
    <source>
        <dbReference type="EMBL" id="TGN18165.1"/>
    </source>
</evidence>
<comment type="caution">
    <text evidence="1">The sequence shown here is derived from an EMBL/GenBank/DDBJ whole genome shotgun (WGS) entry which is preliminary data.</text>
</comment>
<keyword evidence="2" id="KW-1185">Reference proteome</keyword>
<accession>A0A4R9LXM1</accession>
<proteinExistence type="predicted"/>
<evidence type="ECO:0000313" key="2">
    <source>
        <dbReference type="Proteomes" id="UP000298058"/>
    </source>
</evidence>
<reference evidence="1" key="1">
    <citation type="journal article" date="2019" name="PLoS Negl. Trop. Dis.">
        <title>Revisiting the worldwide diversity of Leptospira species in the environment.</title>
        <authorList>
            <person name="Vincent A.T."/>
            <person name="Schiettekatte O."/>
            <person name="Bourhy P."/>
            <person name="Veyrier F.J."/>
            <person name="Picardeau M."/>
        </authorList>
    </citation>
    <scope>NUCLEOTIDE SEQUENCE [LARGE SCALE GENOMIC DNA]</scope>
    <source>
        <strain evidence="1">201300427</strain>
    </source>
</reference>